<dbReference type="Proteomes" id="UP000886523">
    <property type="component" value="Unassembled WGS sequence"/>
</dbReference>
<reference evidence="1" key="1">
    <citation type="journal article" date="2020" name="Nat. Commun.">
        <title>Large-scale genome sequencing of mycorrhizal fungi provides insights into the early evolution of symbiotic traits.</title>
        <authorList>
            <person name="Miyauchi S."/>
            <person name="Kiss E."/>
            <person name="Kuo A."/>
            <person name="Drula E."/>
            <person name="Kohler A."/>
            <person name="Sanchez-Garcia M."/>
            <person name="Morin E."/>
            <person name="Andreopoulos B."/>
            <person name="Barry K.W."/>
            <person name="Bonito G."/>
            <person name="Buee M."/>
            <person name="Carver A."/>
            <person name="Chen C."/>
            <person name="Cichocki N."/>
            <person name="Clum A."/>
            <person name="Culley D."/>
            <person name="Crous P.W."/>
            <person name="Fauchery L."/>
            <person name="Girlanda M."/>
            <person name="Hayes R.D."/>
            <person name="Keri Z."/>
            <person name="LaButti K."/>
            <person name="Lipzen A."/>
            <person name="Lombard V."/>
            <person name="Magnuson J."/>
            <person name="Maillard F."/>
            <person name="Murat C."/>
            <person name="Nolan M."/>
            <person name="Ohm R.A."/>
            <person name="Pangilinan J."/>
            <person name="Pereira M.F."/>
            <person name="Perotto S."/>
            <person name="Peter M."/>
            <person name="Pfister S."/>
            <person name="Riley R."/>
            <person name="Sitrit Y."/>
            <person name="Stielow J.B."/>
            <person name="Szollosi G."/>
            <person name="Zifcakova L."/>
            <person name="Stursova M."/>
            <person name="Spatafora J.W."/>
            <person name="Tedersoo L."/>
            <person name="Vaario L.M."/>
            <person name="Yamada A."/>
            <person name="Yan M."/>
            <person name="Wang P."/>
            <person name="Xu J."/>
            <person name="Bruns T."/>
            <person name="Baldrian P."/>
            <person name="Vilgalys R."/>
            <person name="Dunand C."/>
            <person name="Henrissat B."/>
            <person name="Grigoriev I.V."/>
            <person name="Hibbett D."/>
            <person name="Nagy L.G."/>
            <person name="Martin F.M."/>
        </authorList>
    </citation>
    <scope>NUCLEOTIDE SEQUENCE</scope>
    <source>
        <strain evidence="1">UP504</strain>
    </source>
</reference>
<proteinExistence type="predicted"/>
<dbReference type="InterPro" id="IPR032675">
    <property type="entry name" value="LRR_dom_sf"/>
</dbReference>
<sequence>MFESHCLVPPVDVVSSVLGHPNSFTHLTELILSNVPLHDEDLLNLGRLSSLDTLNISNTCIGDEAIAYLLPLKSTLACLDISSNPRLTDDSCALLTFLTSLSFLDIRQTGVNMPGLRRFARSVDPVRWTLTIEVPDTCLEYLSGMQHQYAIKLPAPLITHPHDSKSLTIETLRSNLVVHAQCNPNISTGGSKMEMAQRLEDVLCRREDDLWVLDVMGWREDLDEELELDGWK</sequence>
<dbReference type="EMBL" id="MU128935">
    <property type="protein sequence ID" value="KAF9516898.1"/>
    <property type="molecule type" value="Genomic_DNA"/>
</dbReference>
<dbReference type="SUPFAM" id="SSF52047">
    <property type="entry name" value="RNI-like"/>
    <property type="match status" value="1"/>
</dbReference>
<evidence type="ECO:0000313" key="2">
    <source>
        <dbReference type="Proteomes" id="UP000886523"/>
    </source>
</evidence>
<protein>
    <submittedName>
        <fullName evidence="1">Uncharacterized protein</fullName>
    </submittedName>
</protein>
<evidence type="ECO:0000313" key="1">
    <source>
        <dbReference type="EMBL" id="KAF9516898.1"/>
    </source>
</evidence>
<keyword evidence="2" id="KW-1185">Reference proteome</keyword>
<accession>A0A9P6B3B2</accession>
<name>A0A9P6B3B2_9AGAM</name>
<gene>
    <name evidence="1" type="ORF">BS47DRAFT_1291545</name>
</gene>
<dbReference type="Gene3D" id="3.80.10.10">
    <property type="entry name" value="Ribonuclease Inhibitor"/>
    <property type="match status" value="1"/>
</dbReference>
<comment type="caution">
    <text evidence="1">The sequence shown here is derived from an EMBL/GenBank/DDBJ whole genome shotgun (WGS) entry which is preliminary data.</text>
</comment>
<organism evidence="1 2">
    <name type="scientific">Hydnum rufescens UP504</name>
    <dbReference type="NCBI Taxonomy" id="1448309"/>
    <lineage>
        <taxon>Eukaryota</taxon>
        <taxon>Fungi</taxon>
        <taxon>Dikarya</taxon>
        <taxon>Basidiomycota</taxon>
        <taxon>Agaricomycotina</taxon>
        <taxon>Agaricomycetes</taxon>
        <taxon>Cantharellales</taxon>
        <taxon>Hydnaceae</taxon>
        <taxon>Hydnum</taxon>
    </lineage>
</organism>
<dbReference type="OrthoDB" id="120976at2759"/>
<dbReference type="AlphaFoldDB" id="A0A9P6B3B2"/>